<reference evidence="2 3" key="1">
    <citation type="submission" date="2019-01" db="EMBL/GenBank/DDBJ databases">
        <title>Draft Genome Sequencing of Zygosaccharomyces mellis Ca-7.</title>
        <authorList>
            <person name="Shiwa Y."/>
            <person name="Kanesaki Y."/>
            <person name="Ishige T."/>
            <person name="Mura K."/>
            <person name="Hori T."/>
            <person name="Tamura T."/>
        </authorList>
    </citation>
    <scope>NUCLEOTIDE SEQUENCE [LARGE SCALE GENOMIC DNA]</scope>
    <source>
        <strain evidence="2 3">Ca-7</strain>
    </source>
</reference>
<dbReference type="EMBL" id="BIMX01000004">
    <property type="protein sequence ID" value="GCE98161.1"/>
    <property type="molecule type" value="Genomic_DNA"/>
</dbReference>
<organism evidence="2 3">
    <name type="scientific">Zygosaccharomyces mellis</name>
    <dbReference type="NCBI Taxonomy" id="42258"/>
    <lineage>
        <taxon>Eukaryota</taxon>
        <taxon>Fungi</taxon>
        <taxon>Dikarya</taxon>
        <taxon>Ascomycota</taxon>
        <taxon>Saccharomycotina</taxon>
        <taxon>Saccharomycetes</taxon>
        <taxon>Saccharomycetales</taxon>
        <taxon>Saccharomycetaceae</taxon>
        <taxon>Zygosaccharomyces</taxon>
    </lineage>
</organism>
<dbReference type="OrthoDB" id="4031801at2759"/>
<evidence type="ECO:0000313" key="2">
    <source>
        <dbReference type="EMBL" id="GCE98161.1"/>
    </source>
</evidence>
<name>A0A4C2E2L8_9SACH</name>
<evidence type="ECO:0000256" key="1">
    <source>
        <dbReference type="SAM" id="MobiDB-lite"/>
    </source>
</evidence>
<evidence type="ECO:0000313" key="3">
    <source>
        <dbReference type="Proteomes" id="UP000301737"/>
    </source>
</evidence>
<dbReference type="Proteomes" id="UP000301737">
    <property type="component" value="Unassembled WGS sequence"/>
</dbReference>
<accession>A0A4C2E2L8</accession>
<comment type="caution">
    <text evidence="2">The sequence shown here is derived from an EMBL/GenBank/DDBJ whole genome shotgun (WGS) entry which is preliminary data.</text>
</comment>
<keyword evidence="3" id="KW-1185">Reference proteome</keyword>
<dbReference type="AlphaFoldDB" id="A0A4C2E2L8"/>
<gene>
    <name evidence="2" type="ORF">ZYGM_002770</name>
</gene>
<proteinExistence type="predicted"/>
<sequence>MDFNIQGPQRNYNDGPKHDKETPVLPNLDFNTPKIHKPIQLLPINVVLPELKYWQEQFNSTSVQDILKRRNSGFQQQQQQQQQQQLKALIRPSKRQERTPHLKKDSKLSAETKLSNFREYISVMKSQGHTQILMRTRVTAELGIVSAKLQPPNLIMNNWDETVSNIQSQTSALSFGQQTFCTECALSCQRTIKSQTIELHFNPISNNPLDYQFEIYSTALRQPQGNYHWFHYVKGATYVNLAIFLLGSDFNYSINDNLVEPTIGNDLKVISAKKRCISRLRSHAKSSMIAYPFPSHNGTTTSSIMEIQHIHPKLQKLLSHHTFLQL</sequence>
<protein>
    <submittedName>
        <fullName evidence="2">Uncharacterized protein</fullName>
    </submittedName>
</protein>
<feature type="compositionally biased region" description="Polar residues" evidence="1">
    <location>
        <begin position="1"/>
        <end position="12"/>
    </location>
</feature>
<feature type="region of interest" description="Disordered" evidence="1">
    <location>
        <begin position="1"/>
        <end position="29"/>
    </location>
</feature>